<feature type="binding site" evidence="5">
    <location>
        <begin position="125"/>
        <end position="129"/>
    </location>
    <ligand>
        <name>S-adenosyl-L-methionine</name>
        <dbReference type="ChEBI" id="CHEBI:59789"/>
    </ligand>
</feature>
<keyword evidence="9" id="KW-1185">Reference proteome</keyword>
<dbReference type="CDD" id="cd02440">
    <property type="entry name" value="AdoMet_MTases"/>
    <property type="match status" value="1"/>
</dbReference>
<dbReference type="EMBL" id="SRSC01000001">
    <property type="protein sequence ID" value="TGU74984.1"/>
    <property type="molecule type" value="Genomic_DNA"/>
</dbReference>
<dbReference type="HAMAP" id="MF_02126">
    <property type="entry name" value="RF_methyltr_PrmC"/>
    <property type="match status" value="1"/>
</dbReference>
<feature type="binding site" evidence="5">
    <location>
        <position position="148"/>
    </location>
    <ligand>
        <name>S-adenosyl-L-methionine</name>
        <dbReference type="ChEBI" id="CHEBI:59789"/>
    </ligand>
</feature>
<dbReference type="InterPro" id="IPR029063">
    <property type="entry name" value="SAM-dependent_MTases_sf"/>
</dbReference>
<dbReference type="GO" id="GO:0032259">
    <property type="term" value="P:methylation"/>
    <property type="evidence" value="ECO:0007669"/>
    <property type="project" value="UniProtKB-KW"/>
</dbReference>
<dbReference type="Gene3D" id="1.10.8.10">
    <property type="entry name" value="DNA helicase RuvA subunit, C-terminal domain"/>
    <property type="match status" value="1"/>
</dbReference>
<dbReference type="InterPro" id="IPR019874">
    <property type="entry name" value="RF_methyltr_PrmC"/>
</dbReference>
<evidence type="ECO:0000259" key="7">
    <source>
        <dbReference type="Pfam" id="PF17827"/>
    </source>
</evidence>
<evidence type="ECO:0000256" key="3">
    <source>
        <dbReference type="ARBA" id="ARBA00022691"/>
    </source>
</evidence>
<dbReference type="NCBIfam" id="TIGR00536">
    <property type="entry name" value="hemK_fam"/>
    <property type="match status" value="1"/>
</dbReference>
<feature type="domain" description="Release factor glutamine methyltransferase N-terminal" evidence="7">
    <location>
        <begin position="13"/>
        <end position="82"/>
    </location>
</feature>
<dbReference type="PANTHER" id="PTHR18895:SF74">
    <property type="entry name" value="MTRF1L RELEASE FACTOR GLUTAMINE METHYLTRANSFERASE"/>
    <property type="match status" value="1"/>
</dbReference>
<dbReference type="Gene3D" id="3.40.50.150">
    <property type="entry name" value="Vaccinia Virus protein VP39"/>
    <property type="match status" value="1"/>
</dbReference>
<dbReference type="InterPro" id="IPR002052">
    <property type="entry name" value="DNA_methylase_N6_adenine_CS"/>
</dbReference>
<feature type="domain" description="Methyltransferase small" evidence="6">
    <location>
        <begin position="106"/>
        <end position="198"/>
    </location>
</feature>
<dbReference type="PANTHER" id="PTHR18895">
    <property type="entry name" value="HEMK METHYLTRANSFERASE"/>
    <property type="match status" value="1"/>
</dbReference>
<dbReference type="PROSITE" id="PS00092">
    <property type="entry name" value="N6_MTASE"/>
    <property type="match status" value="1"/>
</dbReference>
<proteinExistence type="inferred from homology"/>
<feature type="binding site" evidence="5">
    <location>
        <position position="190"/>
    </location>
    <ligand>
        <name>S-adenosyl-L-methionine</name>
        <dbReference type="ChEBI" id="CHEBI:59789"/>
    </ligand>
</feature>
<evidence type="ECO:0000313" key="8">
    <source>
        <dbReference type="EMBL" id="TGU74984.1"/>
    </source>
</evidence>
<comment type="catalytic activity">
    <reaction evidence="4 5">
        <text>L-glutaminyl-[peptide chain release factor] + S-adenosyl-L-methionine = N(5)-methyl-L-glutaminyl-[peptide chain release factor] + S-adenosyl-L-homocysteine + H(+)</text>
        <dbReference type="Rhea" id="RHEA:42896"/>
        <dbReference type="Rhea" id="RHEA-COMP:10271"/>
        <dbReference type="Rhea" id="RHEA-COMP:10272"/>
        <dbReference type="ChEBI" id="CHEBI:15378"/>
        <dbReference type="ChEBI" id="CHEBI:30011"/>
        <dbReference type="ChEBI" id="CHEBI:57856"/>
        <dbReference type="ChEBI" id="CHEBI:59789"/>
        <dbReference type="ChEBI" id="CHEBI:61891"/>
        <dbReference type="EC" id="2.1.1.297"/>
    </reaction>
</comment>
<evidence type="ECO:0000256" key="2">
    <source>
        <dbReference type="ARBA" id="ARBA00022679"/>
    </source>
</evidence>
<organism evidence="8 9">
    <name type="scientific">Geomonas terrae</name>
    <dbReference type="NCBI Taxonomy" id="2562681"/>
    <lineage>
        <taxon>Bacteria</taxon>
        <taxon>Pseudomonadati</taxon>
        <taxon>Thermodesulfobacteriota</taxon>
        <taxon>Desulfuromonadia</taxon>
        <taxon>Geobacterales</taxon>
        <taxon>Geobacteraceae</taxon>
        <taxon>Geomonas</taxon>
    </lineage>
</organism>
<keyword evidence="1 5" id="KW-0489">Methyltransferase</keyword>
<comment type="caution">
    <text evidence="5">Lacks conserved residue(s) required for the propagation of feature annotation.</text>
</comment>
<comment type="caution">
    <text evidence="8">The sequence shown here is derived from an EMBL/GenBank/DDBJ whole genome shotgun (WGS) entry which is preliminary data.</text>
</comment>
<dbReference type="SUPFAM" id="SSF53335">
    <property type="entry name" value="S-adenosyl-L-methionine-dependent methyltransferases"/>
    <property type="match status" value="1"/>
</dbReference>
<dbReference type="Pfam" id="PF05175">
    <property type="entry name" value="MTS"/>
    <property type="match status" value="1"/>
</dbReference>
<evidence type="ECO:0000256" key="4">
    <source>
        <dbReference type="ARBA" id="ARBA00048391"/>
    </source>
</evidence>
<dbReference type="EC" id="2.1.1.297" evidence="5"/>
<comment type="similarity">
    <text evidence="5">Belongs to the protein N5-glutamine methyltransferase family. PrmC subfamily.</text>
</comment>
<dbReference type="NCBIfam" id="TIGR03534">
    <property type="entry name" value="RF_mod_PrmC"/>
    <property type="match status" value="1"/>
</dbReference>
<accession>A0A4S1CMH9</accession>
<dbReference type="Proteomes" id="UP000306416">
    <property type="component" value="Unassembled WGS sequence"/>
</dbReference>
<sequence>MTTNPEKWDVLKVLNWTKGYLAEKGVENPRLDAEWMLCDALSLDRVGLYLNFDKPLSDAELTAYRGMVARRGKREPLQYILGTQEFMGLEFRVTPAVLIPRHDTEVLVTEAIARGGAAASILDIGTGSGCVAVALAKALPQCEVNSVDVSGEALEVARGNAEANGTAVQFFEGSLFEPFAGRRFDMVVSNPPYIPNHEMATLQPEVRGFEPAGALDGGADGLDFYRSIVGAAPEHLNAAGWLIFEVGAGQAPQVLGLLKAGGFTEETFTQTDPAGIERVVGGRLTGRTA</sequence>
<evidence type="ECO:0000259" key="6">
    <source>
        <dbReference type="Pfam" id="PF05175"/>
    </source>
</evidence>
<dbReference type="InterPro" id="IPR007848">
    <property type="entry name" value="Small_mtfrase_dom"/>
</dbReference>
<dbReference type="InterPro" id="IPR004556">
    <property type="entry name" value="HemK-like"/>
</dbReference>
<dbReference type="Pfam" id="PF17827">
    <property type="entry name" value="PrmC_N"/>
    <property type="match status" value="1"/>
</dbReference>
<reference evidence="8 9" key="1">
    <citation type="submission" date="2019-04" db="EMBL/GenBank/DDBJ databases">
        <title>Geobacter oryzae sp. nov., ferric-reducing bacteria isolated from paddy soil.</title>
        <authorList>
            <person name="Xu Z."/>
            <person name="Masuda Y."/>
            <person name="Itoh H."/>
            <person name="Senoo K."/>
        </authorList>
    </citation>
    <scope>NUCLEOTIDE SEQUENCE [LARGE SCALE GENOMIC DNA]</scope>
    <source>
        <strain evidence="8 9">Red111</strain>
    </source>
</reference>
<keyword evidence="3 5" id="KW-0949">S-adenosyl-L-methionine</keyword>
<evidence type="ECO:0000256" key="1">
    <source>
        <dbReference type="ARBA" id="ARBA00022603"/>
    </source>
</evidence>
<keyword evidence="2 5" id="KW-0808">Transferase</keyword>
<protein>
    <recommendedName>
        <fullName evidence="5">Release factor glutamine methyltransferase</fullName>
        <shortName evidence="5">RF MTase</shortName>
        <ecNumber evidence="5">2.1.1.297</ecNumber>
    </recommendedName>
    <alternativeName>
        <fullName evidence="5">N5-glutamine methyltransferase PrmC</fullName>
    </alternativeName>
    <alternativeName>
        <fullName evidence="5">Protein-(glutamine-N5) MTase PrmC</fullName>
    </alternativeName>
    <alternativeName>
        <fullName evidence="5">Protein-glutamine N-methyltransferase PrmC</fullName>
    </alternativeName>
</protein>
<dbReference type="InterPro" id="IPR040758">
    <property type="entry name" value="PrmC_N"/>
</dbReference>
<dbReference type="AlphaFoldDB" id="A0A4S1CMH9"/>
<comment type="function">
    <text evidence="5">Methylates the class 1 translation termination release factors RF1/PrfA and RF2/PrfB on the glutamine residue of the universally conserved GGQ motif.</text>
</comment>
<dbReference type="RefSeq" id="WP_135869299.1">
    <property type="nucleotide sequence ID" value="NZ_SRSC01000001.1"/>
</dbReference>
<dbReference type="FunFam" id="3.40.50.150:FF:000053">
    <property type="entry name" value="Release factor glutamine methyltransferase"/>
    <property type="match status" value="1"/>
</dbReference>
<dbReference type="GO" id="GO:0102559">
    <property type="term" value="F:peptide chain release factor N(5)-glutamine methyltransferase activity"/>
    <property type="evidence" value="ECO:0007669"/>
    <property type="project" value="UniProtKB-EC"/>
</dbReference>
<gene>
    <name evidence="5 8" type="primary">prmC</name>
    <name evidence="8" type="ORF">E4633_05890</name>
</gene>
<feature type="binding site" evidence="5">
    <location>
        <begin position="190"/>
        <end position="193"/>
    </location>
    <ligand>
        <name>substrate</name>
    </ligand>
</feature>
<evidence type="ECO:0000256" key="5">
    <source>
        <dbReference type="HAMAP-Rule" id="MF_02126"/>
    </source>
</evidence>
<dbReference type="GO" id="GO:0003676">
    <property type="term" value="F:nucleic acid binding"/>
    <property type="evidence" value="ECO:0007669"/>
    <property type="project" value="InterPro"/>
</dbReference>
<name>A0A4S1CMH9_9BACT</name>
<evidence type="ECO:0000313" key="9">
    <source>
        <dbReference type="Proteomes" id="UP000306416"/>
    </source>
</evidence>
<dbReference type="InterPro" id="IPR050320">
    <property type="entry name" value="N5-glutamine_MTase"/>
</dbReference>